<dbReference type="EMBL" id="CP004006">
    <property type="protein sequence ID" value="AHE67857.1"/>
    <property type="molecule type" value="Genomic_DNA"/>
</dbReference>
<sequence length="536" mass="60302">MSHDIRTPLSGIVGMSELLEEQVENADQKQYAAWVNECGEQLLGLLNGILDVVSSDNISEKDIHEEEFNLPQCLYDLVQLERPSTTLKGLELNIVIGQSVPPYILSDRTKIHRILLNLLGNAIKFTEKGGITIGVHCITQTSEQAQLRFSVEDTGIGIPKKMQKSVFDRFFRVNPSYKGIYTGHGIGLHIAQSYVKLLGGEIKLDSEEGVGTTFYFNLTFKIGEGKHSKSTPLIKEQEEYEVKDTTTVSEKFKFNEHQSLPSEAPHVLLVEDNHIALKIAETFIFKIGCRYTSAMDGERALKLALSNQFDLIITDIGLPGISGHQLTRLIREWESASHKKPVPIIGLTAHVREEAKVECLASGMNEVFSKPITLELTQSILQQFVKLPKDINENRLKNPVAQTEGKLGLDLPDTEEELFMLDKYSLLDEDAAMQNTGNEDLLRQILHIMAEQEIPNDIAAIAKAHAEHDWTTVEKLAHKMKGGAVYLGTIKIKYACQYLERYQKAGQNALLEPLYQQLIKVLNDTKQYLHQWLENQ</sequence>
<evidence type="ECO:0000259" key="8">
    <source>
        <dbReference type="PROSITE" id="PS50110"/>
    </source>
</evidence>
<feature type="modified residue" description="4-aspartylphosphate" evidence="6">
    <location>
        <position position="315"/>
    </location>
</feature>
<dbReference type="PRINTS" id="PR00344">
    <property type="entry name" value="BCTRLSENSOR"/>
</dbReference>
<reference evidence="10 11" key="1">
    <citation type="journal article" date="2013" name="Int. J. Med. Microbiol.">
        <title>Legionella oakridgensis ATCC 33761 genome sequence and phenotypic characterization reveals its replication capacity in amoebae.</title>
        <authorList>
            <person name="Brzuszkiewicz E."/>
            <person name="Schulz T."/>
            <person name="Rydzewski K."/>
            <person name="Daniel R."/>
            <person name="Gillmaier N."/>
            <person name="Dittmann C."/>
            <person name="Holland G."/>
            <person name="Schunder E."/>
            <person name="Lautner M."/>
            <person name="Eisenreich W."/>
            <person name="Luck C."/>
            <person name="Heuner K."/>
        </authorList>
    </citation>
    <scope>NUCLEOTIDE SEQUENCE [LARGE SCALE GENOMIC DNA]</scope>
    <source>
        <strain>OR-10</strain>
        <strain evidence="11">ATCC 33761</strain>
    </source>
</reference>
<keyword evidence="10" id="KW-0808">Transferase</keyword>
<evidence type="ECO:0000259" key="7">
    <source>
        <dbReference type="PROSITE" id="PS50109"/>
    </source>
</evidence>
<dbReference type="SUPFAM" id="SSF55874">
    <property type="entry name" value="ATPase domain of HSP90 chaperone/DNA topoisomerase II/histidine kinase"/>
    <property type="match status" value="1"/>
</dbReference>
<evidence type="ECO:0000256" key="5">
    <source>
        <dbReference type="PROSITE-ProRule" id="PRU00110"/>
    </source>
</evidence>
<name>W0BGX0_9GAMM</name>
<dbReference type="Pfam" id="PF00512">
    <property type="entry name" value="HisKA"/>
    <property type="match status" value="1"/>
</dbReference>
<feature type="domain" description="Histidine kinase" evidence="7">
    <location>
        <begin position="1"/>
        <end position="222"/>
    </location>
</feature>
<dbReference type="InterPro" id="IPR050956">
    <property type="entry name" value="2C_system_His_kinase"/>
</dbReference>
<dbReference type="CDD" id="cd16922">
    <property type="entry name" value="HATPase_EvgS-ArcB-TorS-like"/>
    <property type="match status" value="1"/>
</dbReference>
<comment type="catalytic activity">
    <reaction evidence="1">
        <text>ATP + protein L-histidine = ADP + protein N-phospho-L-histidine.</text>
        <dbReference type="EC" id="2.7.13.3"/>
    </reaction>
</comment>
<keyword evidence="3 6" id="KW-0597">Phosphoprotein</keyword>
<dbReference type="SUPFAM" id="SSF47384">
    <property type="entry name" value="Homodimeric domain of signal transducing histidine kinase"/>
    <property type="match status" value="1"/>
</dbReference>
<dbReference type="AlphaFoldDB" id="W0BGX0"/>
<dbReference type="PATRIC" id="fig|1268635.3.peg.2376"/>
<evidence type="ECO:0000256" key="2">
    <source>
        <dbReference type="ARBA" id="ARBA00012438"/>
    </source>
</evidence>
<dbReference type="SUPFAM" id="SSF52172">
    <property type="entry name" value="CheY-like"/>
    <property type="match status" value="1"/>
</dbReference>
<evidence type="ECO:0000256" key="6">
    <source>
        <dbReference type="PROSITE-ProRule" id="PRU00169"/>
    </source>
</evidence>
<dbReference type="GO" id="GO:0000155">
    <property type="term" value="F:phosphorelay sensor kinase activity"/>
    <property type="evidence" value="ECO:0007669"/>
    <property type="project" value="InterPro"/>
</dbReference>
<keyword evidence="4" id="KW-0902">Two-component regulatory system</keyword>
<dbReference type="SMART" id="SM00387">
    <property type="entry name" value="HATPase_c"/>
    <property type="match status" value="1"/>
</dbReference>
<gene>
    <name evidence="10" type="ORF">Loa_02315</name>
</gene>
<dbReference type="RefSeq" id="WP_238551226.1">
    <property type="nucleotide sequence ID" value="NZ_CP004006.1"/>
</dbReference>
<dbReference type="FunFam" id="3.30.565.10:FF:000010">
    <property type="entry name" value="Sensor histidine kinase RcsC"/>
    <property type="match status" value="1"/>
</dbReference>
<dbReference type="PANTHER" id="PTHR43719:SF28">
    <property type="entry name" value="PEROXIDE STRESS-ACTIVATED HISTIDINE KINASE MAK1-RELATED"/>
    <property type="match status" value="1"/>
</dbReference>
<organism evidence="10 11">
    <name type="scientific">Legionella oakridgensis ATCC 33761 = DSM 21215</name>
    <dbReference type="NCBI Taxonomy" id="1268635"/>
    <lineage>
        <taxon>Bacteria</taxon>
        <taxon>Pseudomonadati</taxon>
        <taxon>Pseudomonadota</taxon>
        <taxon>Gammaproteobacteria</taxon>
        <taxon>Legionellales</taxon>
        <taxon>Legionellaceae</taxon>
        <taxon>Legionella</taxon>
    </lineage>
</organism>
<dbReference type="InterPro" id="IPR003661">
    <property type="entry name" value="HisK_dim/P_dom"/>
</dbReference>
<keyword evidence="11" id="KW-1185">Reference proteome</keyword>
<dbReference type="InterPro" id="IPR005467">
    <property type="entry name" value="His_kinase_dom"/>
</dbReference>
<dbReference type="Proteomes" id="UP000018838">
    <property type="component" value="Chromosome"/>
</dbReference>
<protein>
    <recommendedName>
        <fullName evidence="2">histidine kinase</fullName>
        <ecNumber evidence="2">2.7.13.3</ecNumber>
    </recommendedName>
</protein>
<dbReference type="Gene3D" id="3.30.565.10">
    <property type="entry name" value="Histidine kinase-like ATPase, C-terminal domain"/>
    <property type="match status" value="1"/>
</dbReference>
<dbReference type="KEGG" id="lok:Loa_02315"/>
<dbReference type="InterPro" id="IPR003594">
    <property type="entry name" value="HATPase_dom"/>
</dbReference>
<accession>W0BGX0</accession>
<dbReference type="SUPFAM" id="SSF47226">
    <property type="entry name" value="Histidine-containing phosphotransfer domain, HPT domain"/>
    <property type="match status" value="1"/>
</dbReference>
<dbReference type="eggNOG" id="COG0784">
    <property type="taxonomic scope" value="Bacteria"/>
</dbReference>
<dbReference type="CDD" id="cd00082">
    <property type="entry name" value="HisKA"/>
    <property type="match status" value="1"/>
</dbReference>
<dbReference type="eggNOG" id="COG2205">
    <property type="taxonomic scope" value="Bacteria"/>
</dbReference>
<dbReference type="SMART" id="SM00448">
    <property type="entry name" value="REC"/>
    <property type="match status" value="1"/>
</dbReference>
<evidence type="ECO:0000256" key="4">
    <source>
        <dbReference type="ARBA" id="ARBA00023012"/>
    </source>
</evidence>
<dbReference type="Pfam" id="PF00072">
    <property type="entry name" value="Response_reg"/>
    <property type="match status" value="1"/>
</dbReference>
<dbReference type="Gene3D" id="3.40.50.2300">
    <property type="match status" value="1"/>
</dbReference>
<dbReference type="InterPro" id="IPR004358">
    <property type="entry name" value="Sig_transdc_His_kin-like_C"/>
</dbReference>
<proteinExistence type="predicted"/>
<feature type="domain" description="Response regulatory" evidence="8">
    <location>
        <begin position="266"/>
        <end position="385"/>
    </location>
</feature>
<dbReference type="InterPro" id="IPR036890">
    <property type="entry name" value="HATPase_C_sf"/>
</dbReference>
<dbReference type="PROSITE" id="PS50110">
    <property type="entry name" value="RESPONSE_REGULATORY"/>
    <property type="match status" value="1"/>
</dbReference>
<dbReference type="Gene3D" id="1.20.120.160">
    <property type="entry name" value="HPT domain"/>
    <property type="match status" value="1"/>
</dbReference>
<evidence type="ECO:0000313" key="10">
    <source>
        <dbReference type="EMBL" id="AHE67857.1"/>
    </source>
</evidence>
<dbReference type="Pfam" id="PF02518">
    <property type="entry name" value="HATPase_c"/>
    <property type="match status" value="1"/>
</dbReference>
<dbReference type="CDD" id="cd00088">
    <property type="entry name" value="HPT"/>
    <property type="match status" value="1"/>
</dbReference>
<dbReference type="PROSITE" id="PS50109">
    <property type="entry name" value="HIS_KIN"/>
    <property type="match status" value="1"/>
</dbReference>
<evidence type="ECO:0000256" key="3">
    <source>
        <dbReference type="ARBA" id="ARBA00022553"/>
    </source>
</evidence>
<dbReference type="InterPro" id="IPR008207">
    <property type="entry name" value="Sig_transdc_His_kin_Hpt_dom"/>
</dbReference>
<dbReference type="PROSITE" id="PS50894">
    <property type="entry name" value="HPT"/>
    <property type="match status" value="1"/>
</dbReference>
<dbReference type="InterPro" id="IPR001789">
    <property type="entry name" value="Sig_transdc_resp-reg_receiver"/>
</dbReference>
<dbReference type="InterPro" id="IPR036097">
    <property type="entry name" value="HisK_dim/P_sf"/>
</dbReference>
<dbReference type="InterPro" id="IPR036641">
    <property type="entry name" value="HPT_dom_sf"/>
</dbReference>
<evidence type="ECO:0000313" key="11">
    <source>
        <dbReference type="Proteomes" id="UP000018838"/>
    </source>
</evidence>
<keyword evidence="10" id="KW-0418">Kinase</keyword>
<dbReference type="PANTHER" id="PTHR43719">
    <property type="entry name" value="TWO-COMPONENT HISTIDINE KINASE"/>
    <property type="match status" value="1"/>
</dbReference>
<dbReference type="STRING" id="1268635.Loa_02315"/>
<feature type="modified residue" description="Phosphohistidine" evidence="5">
    <location>
        <position position="478"/>
    </location>
</feature>
<dbReference type="SMART" id="SM00388">
    <property type="entry name" value="HisKA"/>
    <property type="match status" value="1"/>
</dbReference>
<dbReference type="EC" id="2.7.13.3" evidence="2"/>
<dbReference type="CDD" id="cd17546">
    <property type="entry name" value="REC_hyHK_CKI1_RcsC-like"/>
    <property type="match status" value="1"/>
</dbReference>
<dbReference type="HOGENOM" id="CLU_000445_114_15_6"/>
<evidence type="ECO:0000256" key="1">
    <source>
        <dbReference type="ARBA" id="ARBA00000085"/>
    </source>
</evidence>
<evidence type="ECO:0000259" key="9">
    <source>
        <dbReference type="PROSITE" id="PS50894"/>
    </source>
</evidence>
<feature type="domain" description="HPt" evidence="9">
    <location>
        <begin position="439"/>
        <end position="536"/>
    </location>
</feature>
<dbReference type="Gene3D" id="1.10.287.130">
    <property type="match status" value="1"/>
</dbReference>
<dbReference type="InterPro" id="IPR011006">
    <property type="entry name" value="CheY-like_superfamily"/>
</dbReference>
<dbReference type="Pfam" id="PF01627">
    <property type="entry name" value="Hpt"/>
    <property type="match status" value="1"/>
</dbReference>